<dbReference type="EMBL" id="CP035108">
    <property type="protein sequence ID" value="QAR32482.1"/>
    <property type="molecule type" value="Genomic_DNA"/>
</dbReference>
<evidence type="ECO:0000313" key="3">
    <source>
        <dbReference type="EMBL" id="QAR32482.1"/>
    </source>
</evidence>
<name>A0A410JWB8_9BACT</name>
<evidence type="ECO:0000259" key="2">
    <source>
        <dbReference type="Pfam" id="PF10080"/>
    </source>
</evidence>
<evidence type="ECO:0000256" key="1">
    <source>
        <dbReference type="SAM" id="SignalP"/>
    </source>
</evidence>
<dbReference type="OrthoDB" id="9792533at2"/>
<accession>A0A410JWB8</accession>
<dbReference type="Proteomes" id="UP000287502">
    <property type="component" value="Chromosome"/>
</dbReference>
<keyword evidence="4" id="KW-1185">Reference proteome</keyword>
<organism evidence="3 4">
    <name type="scientific">Geovibrio thiophilus</name>
    <dbReference type="NCBI Taxonomy" id="139438"/>
    <lineage>
        <taxon>Bacteria</taxon>
        <taxon>Pseudomonadati</taxon>
        <taxon>Deferribacterota</taxon>
        <taxon>Deferribacteres</taxon>
        <taxon>Deferribacterales</taxon>
        <taxon>Geovibrionaceae</taxon>
        <taxon>Geovibrio</taxon>
    </lineage>
</organism>
<keyword evidence="1" id="KW-0732">Signal</keyword>
<reference evidence="3 4" key="1">
    <citation type="submission" date="2019-01" db="EMBL/GenBank/DDBJ databases">
        <title>Geovibrio thiophilus DSM 11263, complete genome.</title>
        <authorList>
            <person name="Spring S."/>
            <person name="Bunk B."/>
            <person name="Sproer C."/>
        </authorList>
    </citation>
    <scope>NUCLEOTIDE SEQUENCE [LARGE SCALE GENOMIC DNA]</scope>
    <source>
        <strain evidence="3 4">DSM 11263</strain>
    </source>
</reference>
<feature type="chain" id="PRO_5019446332" evidence="1">
    <location>
        <begin position="22"/>
        <end position="146"/>
    </location>
</feature>
<evidence type="ECO:0000313" key="4">
    <source>
        <dbReference type="Proteomes" id="UP000287502"/>
    </source>
</evidence>
<protein>
    <submittedName>
        <fullName evidence="3">DUF2318 domain-containing protein</fullName>
    </submittedName>
</protein>
<sequence length="146" mass="16195">MKILFKLMLLGILVMSVAAWSWGGSKTKEAKAQNGVVKIALKDVNDGKAHYYHTEINGKDVKFFVLKSSDGVIRAAFDACDVCYREKKGYSQQGDFMVCNNCGMKFHSMKINEVKGGCNPSPLARTVDKNFVYLKTTDIAAGSMYF</sequence>
<dbReference type="KEGG" id="gtl:EP073_03405"/>
<proteinExistence type="predicted"/>
<dbReference type="InterPro" id="IPR018758">
    <property type="entry name" value="FtrD-like"/>
</dbReference>
<feature type="signal peptide" evidence="1">
    <location>
        <begin position="1"/>
        <end position="21"/>
    </location>
</feature>
<dbReference type="Pfam" id="PF10080">
    <property type="entry name" value="FtrD-like"/>
    <property type="match status" value="1"/>
</dbReference>
<feature type="domain" description="Membrane iron-sulfur containing protein FtrD-like" evidence="2">
    <location>
        <begin position="44"/>
        <end position="146"/>
    </location>
</feature>
<dbReference type="RefSeq" id="WP_128465769.1">
    <property type="nucleotide sequence ID" value="NZ_CP035108.1"/>
</dbReference>
<dbReference type="AlphaFoldDB" id="A0A410JWB8"/>
<gene>
    <name evidence="3" type="ORF">EP073_03405</name>
</gene>